<name>A0A6J4H811_9CHLR</name>
<gene>
    <name evidence="2" type="ORF">AVDCRST_MAG77-177</name>
</gene>
<organism evidence="2">
    <name type="scientific">uncultured Chloroflexota bacterium</name>
    <dbReference type="NCBI Taxonomy" id="166587"/>
    <lineage>
        <taxon>Bacteria</taxon>
        <taxon>Bacillati</taxon>
        <taxon>Chloroflexota</taxon>
        <taxon>environmental samples</taxon>
    </lineage>
</organism>
<dbReference type="EMBL" id="CADCTC010000014">
    <property type="protein sequence ID" value="CAA9215581.1"/>
    <property type="molecule type" value="Genomic_DNA"/>
</dbReference>
<dbReference type="AlphaFoldDB" id="A0A6J4H811"/>
<protein>
    <submittedName>
        <fullName evidence="2">Uncharacterized protein</fullName>
    </submittedName>
</protein>
<sequence length="407" mass="44900">MSAAADRKVAGMYGSLAADERVRLLARLRREGHDAEVGRLLAATPPEHGGVYNHAIDILRRLDLPLGPIIQSALHAAERDVLALQALLIVRSSQRNRRVYASVAWRLVGYPVTESEYRALVEQQRGEPWTLDRIAGYLADFSTEDAGDLHPTVAAWLREAPDDLDDDEALRQLRALLEAAIARGELPRAQRSADGPTLCWGALADWLYAPNPGAYQPPLPVASIPALGVLGGEWADWDVRPDGEAEAVRARREDIIGALAALAHLSEEESRPLDPHPPTSLAARQAAETRLKGLNPWLPLPALRQAAVHIGERHADFRALLRAITAALETVQGEDFGGEDPVLPHAREALEEAWQQERALERSWADVGKDLGAGLLDDHPWPPLPDKPPEREEFYRTRLLEVLREDE</sequence>
<proteinExistence type="predicted"/>
<evidence type="ECO:0000256" key="1">
    <source>
        <dbReference type="SAM" id="MobiDB-lite"/>
    </source>
</evidence>
<evidence type="ECO:0000313" key="2">
    <source>
        <dbReference type="EMBL" id="CAA9215581.1"/>
    </source>
</evidence>
<feature type="region of interest" description="Disordered" evidence="1">
    <location>
        <begin position="371"/>
        <end position="390"/>
    </location>
</feature>
<accession>A0A6J4H811</accession>
<reference evidence="2" key="1">
    <citation type="submission" date="2020-02" db="EMBL/GenBank/DDBJ databases">
        <authorList>
            <person name="Meier V. D."/>
        </authorList>
    </citation>
    <scope>NUCLEOTIDE SEQUENCE</scope>
    <source>
        <strain evidence="2">AVDCRST_MAG77</strain>
    </source>
</reference>